<dbReference type="Pfam" id="PF07690">
    <property type="entry name" value="MFS_1"/>
    <property type="match status" value="1"/>
</dbReference>
<comment type="caution">
    <text evidence="7">The sequence shown here is derived from an EMBL/GenBank/DDBJ whole genome shotgun (WGS) entry which is preliminary data.</text>
</comment>
<keyword evidence="8" id="KW-1185">Reference proteome</keyword>
<accession>A0ABR1L4K2</accession>
<feature type="compositionally biased region" description="Basic and acidic residues" evidence="5">
    <location>
        <begin position="1"/>
        <end position="18"/>
    </location>
</feature>
<protein>
    <submittedName>
        <fullName evidence="7">Major facilitator superfamily domain-containing protein</fullName>
    </submittedName>
</protein>
<dbReference type="PANTHER" id="PTHR10924:SF6">
    <property type="entry name" value="SOLUTE CARRIER FAMILY 49 MEMBER A3"/>
    <property type="match status" value="1"/>
</dbReference>
<feature type="transmembrane region" description="Helical" evidence="6">
    <location>
        <begin position="278"/>
        <end position="299"/>
    </location>
</feature>
<dbReference type="InterPro" id="IPR049680">
    <property type="entry name" value="FLVCR1-2_SLC49-like"/>
</dbReference>
<feature type="transmembrane region" description="Helical" evidence="6">
    <location>
        <begin position="104"/>
        <end position="126"/>
    </location>
</feature>
<feature type="transmembrane region" description="Helical" evidence="6">
    <location>
        <begin position="311"/>
        <end position="331"/>
    </location>
</feature>
<evidence type="ECO:0000313" key="8">
    <source>
        <dbReference type="Proteomes" id="UP001365128"/>
    </source>
</evidence>
<sequence length="516" mass="55808">MDSHRRELPALDKTDTVREVTQQHSSSNTSQDDHIHTHVYSHQHQDLGRTQSHGSHVVYRVYRRRWFGLAQLVLLNIVISWDWLSFSAVSTDAAEFFGVSESVINWLSTAFLFAFLAAVPVTIPILHRGPKPAILVASALTLVGSWVRYAGARATGGNYGAIMVGQIMIGLAQPFVLAAPTRYSDLWFTEQGRISATAVASLANPLGAALGQLVNSMWVSKPRDVPDMVLYTAILSSAAALPSFFIPAAPPSPASASSSFPQTTLAESLRLISRSRSFYLVLAPFAVYVGFFNAFSSLLNQILYPYGFSETDAGVCGALLIFVGLLFSALLSPFLDRRHPKPYILVIKILCPIVVACYIAFVFAPPTRSEAAPYVIAALLGASSFALVPIALEYLVETTWPASPEIGSTLCWAGGQLLGGIFIVIMDALKEPGCLNTDDCQQKGKTSKGWKPPGSMWKALIFEAVVAVAVLPAPLLLGVKRLGFGESRKEGRIEADEVEREGLRVASTHGDVVENA</sequence>
<feature type="transmembrane region" description="Helical" evidence="6">
    <location>
        <begin position="343"/>
        <end position="365"/>
    </location>
</feature>
<dbReference type="PANTHER" id="PTHR10924">
    <property type="entry name" value="MAJOR FACILITATOR SUPERFAMILY PROTEIN-RELATED"/>
    <property type="match status" value="1"/>
</dbReference>
<proteinExistence type="predicted"/>
<feature type="transmembrane region" description="Helical" evidence="6">
    <location>
        <begin position="408"/>
        <end position="426"/>
    </location>
</feature>
<dbReference type="InterPro" id="IPR036259">
    <property type="entry name" value="MFS_trans_sf"/>
</dbReference>
<dbReference type="InterPro" id="IPR011701">
    <property type="entry name" value="MFS"/>
</dbReference>
<evidence type="ECO:0000256" key="1">
    <source>
        <dbReference type="ARBA" id="ARBA00004141"/>
    </source>
</evidence>
<dbReference type="Proteomes" id="UP001365128">
    <property type="component" value="Unassembled WGS sequence"/>
</dbReference>
<dbReference type="EMBL" id="JBBPDW010000076">
    <property type="protein sequence ID" value="KAK7529336.1"/>
    <property type="molecule type" value="Genomic_DNA"/>
</dbReference>
<organism evidence="7 8">
    <name type="scientific">Phyllosticta citricarpa</name>
    <dbReference type="NCBI Taxonomy" id="55181"/>
    <lineage>
        <taxon>Eukaryota</taxon>
        <taxon>Fungi</taxon>
        <taxon>Dikarya</taxon>
        <taxon>Ascomycota</taxon>
        <taxon>Pezizomycotina</taxon>
        <taxon>Dothideomycetes</taxon>
        <taxon>Dothideomycetes incertae sedis</taxon>
        <taxon>Botryosphaeriales</taxon>
        <taxon>Phyllostictaceae</taxon>
        <taxon>Phyllosticta</taxon>
    </lineage>
</organism>
<feature type="transmembrane region" description="Helical" evidence="6">
    <location>
        <begin position="371"/>
        <end position="396"/>
    </location>
</feature>
<reference evidence="7 8" key="1">
    <citation type="submission" date="2024-04" db="EMBL/GenBank/DDBJ databases">
        <title>Phyllosticta paracitricarpa is synonymous to the EU quarantine fungus P. citricarpa based on phylogenomic analyses.</title>
        <authorList>
            <consortium name="Lawrence Berkeley National Laboratory"/>
            <person name="Van Ingen-Buijs V.A."/>
            <person name="Van Westerhoven A.C."/>
            <person name="Haridas S."/>
            <person name="Skiadas P."/>
            <person name="Martin F."/>
            <person name="Groenewald J.Z."/>
            <person name="Crous P.W."/>
            <person name="Seidl M.F."/>
        </authorList>
    </citation>
    <scope>NUCLEOTIDE SEQUENCE [LARGE SCALE GENOMIC DNA]</scope>
    <source>
        <strain evidence="7 8">CBS 122670</strain>
    </source>
</reference>
<evidence type="ECO:0000256" key="4">
    <source>
        <dbReference type="ARBA" id="ARBA00023136"/>
    </source>
</evidence>
<dbReference type="SUPFAM" id="SSF103473">
    <property type="entry name" value="MFS general substrate transporter"/>
    <property type="match status" value="1"/>
</dbReference>
<gene>
    <name evidence="7" type="ORF">IWX46DRAFT_645625</name>
</gene>
<feature type="transmembrane region" description="Helical" evidence="6">
    <location>
        <begin position="66"/>
        <end position="84"/>
    </location>
</feature>
<dbReference type="Gene3D" id="1.20.1250.20">
    <property type="entry name" value="MFS general substrate transporter like domains"/>
    <property type="match status" value="2"/>
</dbReference>
<keyword evidence="4 6" id="KW-0472">Membrane</keyword>
<evidence type="ECO:0000256" key="3">
    <source>
        <dbReference type="ARBA" id="ARBA00022989"/>
    </source>
</evidence>
<comment type="subcellular location">
    <subcellularLocation>
        <location evidence="1">Membrane</location>
        <topology evidence="1">Multi-pass membrane protein</topology>
    </subcellularLocation>
</comment>
<feature type="transmembrane region" description="Helical" evidence="6">
    <location>
        <begin position="133"/>
        <end position="151"/>
    </location>
</feature>
<feature type="transmembrane region" description="Helical" evidence="6">
    <location>
        <begin position="459"/>
        <end position="479"/>
    </location>
</feature>
<feature type="region of interest" description="Disordered" evidence="5">
    <location>
        <begin position="1"/>
        <end position="34"/>
    </location>
</feature>
<feature type="compositionally biased region" description="Polar residues" evidence="5">
    <location>
        <begin position="19"/>
        <end position="30"/>
    </location>
</feature>
<evidence type="ECO:0000256" key="6">
    <source>
        <dbReference type="SAM" id="Phobius"/>
    </source>
</evidence>
<evidence type="ECO:0000313" key="7">
    <source>
        <dbReference type="EMBL" id="KAK7529336.1"/>
    </source>
</evidence>
<keyword evidence="2 6" id="KW-0812">Transmembrane</keyword>
<evidence type="ECO:0000256" key="2">
    <source>
        <dbReference type="ARBA" id="ARBA00022692"/>
    </source>
</evidence>
<feature type="transmembrane region" description="Helical" evidence="6">
    <location>
        <begin position="157"/>
        <end position="177"/>
    </location>
</feature>
<evidence type="ECO:0000256" key="5">
    <source>
        <dbReference type="SAM" id="MobiDB-lite"/>
    </source>
</evidence>
<keyword evidence="3 6" id="KW-1133">Transmembrane helix</keyword>
<name>A0ABR1L4K2_9PEZI</name>